<accession>A0ACB5U8U4</accession>
<protein>
    <submittedName>
        <fullName evidence="1">Unnamed protein product</fullName>
    </submittedName>
</protein>
<proteinExistence type="predicted"/>
<gene>
    <name evidence="1" type="ORF">Amon02_001228100</name>
</gene>
<sequence>MLSTTLFDRLLEIHSNHDQFTCFLNIQYRMNEKIMRFPSDQLYNSKLVADKSVANGQVSDLDYVKPVKGHEDDVTEQVIWYDTQGGNFPEADSSSPEDFNNNNNNNNSKKKASRNALFASKYNDGECLLVLKHVKSLIHSGVKQQDIGIISPYNAQVTKLKKLIRNGILTDDDDDNDNQDNATSSETFPDIEISTVDGFQGREKEIIILSMVRSNDKHEVGFLEDFKRLNVSITRCKKQLCIVGDFETLSESGVSFLKNWCDWCEENADIRYADNEELY</sequence>
<evidence type="ECO:0000313" key="1">
    <source>
        <dbReference type="EMBL" id="GMF05284.1"/>
    </source>
</evidence>
<evidence type="ECO:0000313" key="2">
    <source>
        <dbReference type="Proteomes" id="UP001165064"/>
    </source>
</evidence>
<name>A0ACB5U8U4_AMBMO</name>
<keyword evidence="2" id="KW-1185">Reference proteome</keyword>
<dbReference type="Proteomes" id="UP001165064">
    <property type="component" value="Unassembled WGS sequence"/>
</dbReference>
<reference evidence="1" key="1">
    <citation type="submission" date="2023-04" db="EMBL/GenBank/DDBJ databases">
        <title>Ambrosiozyma monospora NBRC 10751.</title>
        <authorList>
            <person name="Ichikawa N."/>
            <person name="Sato H."/>
            <person name="Tonouchi N."/>
        </authorList>
    </citation>
    <scope>NUCLEOTIDE SEQUENCE</scope>
    <source>
        <strain evidence="1">NBRC 10751</strain>
    </source>
</reference>
<organism evidence="1 2">
    <name type="scientific">Ambrosiozyma monospora</name>
    <name type="common">Yeast</name>
    <name type="synonym">Endomycopsis monosporus</name>
    <dbReference type="NCBI Taxonomy" id="43982"/>
    <lineage>
        <taxon>Eukaryota</taxon>
        <taxon>Fungi</taxon>
        <taxon>Dikarya</taxon>
        <taxon>Ascomycota</taxon>
        <taxon>Saccharomycotina</taxon>
        <taxon>Pichiomycetes</taxon>
        <taxon>Pichiales</taxon>
        <taxon>Pichiaceae</taxon>
        <taxon>Ambrosiozyma</taxon>
    </lineage>
</organism>
<dbReference type="EMBL" id="BSXS01014318">
    <property type="protein sequence ID" value="GMF05284.1"/>
    <property type="molecule type" value="Genomic_DNA"/>
</dbReference>
<comment type="caution">
    <text evidence="1">The sequence shown here is derived from an EMBL/GenBank/DDBJ whole genome shotgun (WGS) entry which is preliminary data.</text>
</comment>